<accession>A0A4Z1PPQ9</accession>
<evidence type="ECO:0000313" key="2">
    <source>
        <dbReference type="Proteomes" id="UP000298493"/>
    </source>
</evidence>
<keyword evidence="2" id="KW-1185">Reference proteome</keyword>
<protein>
    <submittedName>
        <fullName evidence="1">Uncharacterized protein</fullName>
    </submittedName>
</protein>
<dbReference type="Proteomes" id="UP000298493">
    <property type="component" value="Unassembled WGS sequence"/>
</dbReference>
<dbReference type="AlphaFoldDB" id="A0A4Z1PPQ9"/>
<evidence type="ECO:0000313" key="1">
    <source>
        <dbReference type="EMBL" id="TID25900.1"/>
    </source>
</evidence>
<comment type="caution">
    <text evidence="1">The sequence shown here is derived from an EMBL/GenBank/DDBJ whole genome shotgun (WGS) entry which is preliminary data.</text>
</comment>
<gene>
    <name evidence="1" type="ORF">E6O75_ATG03763</name>
</gene>
<name>A0A4Z1PPQ9_9PEZI</name>
<reference evidence="1 2" key="1">
    <citation type="submission" date="2019-04" db="EMBL/GenBank/DDBJ databases">
        <title>High contiguity whole genome sequence and gene annotation resource for two Venturia nashicola isolates.</title>
        <authorList>
            <person name="Prokchorchik M."/>
            <person name="Won K."/>
            <person name="Lee Y."/>
            <person name="Choi E.D."/>
            <person name="Segonzac C."/>
            <person name="Sohn K.H."/>
        </authorList>
    </citation>
    <scope>NUCLEOTIDE SEQUENCE [LARGE SCALE GENOMIC DNA]</scope>
    <source>
        <strain evidence="1 2">PRI2</strain>
    </source>
</reference>
<sequence length="181" mass="20532">MSESRENLAYYLAVVLLRKQYPVLSGYFASPKEPAYQSYWLVDAVFQKAYASDDLGAILPAAGCCVESLSIIEYSMSAKSSRPWSSILVILFVCLELLFGEKQASFEIPQFALHIQVFTICQLQGHRTQLAREFVQIIVHRSSPILHAFSHSSVEICPKNSFLRPQTQQILRSLVQELWLT</sequence>
<organism evidence="1 2">
    <name type="scientific">Venturia nashicola</name>
    <dbReference type="NCBI Taxonomy" id="86259"/>
    <lineage>
        <taxon>Eukaryota</taxon>
        <taxon>Fungi</taxon>
        <taxon>Dikarya</taxon>
        <taxon>Ascomycota</taxon>
        <taxon>Pezizomycotina</taxon>
        <taxon>Dothideomycetes</taxon>
        <taxon>Pleosporomycetidae</taxon>
        <taxon>Venturiales</taxon>
        <taxon>Venturiaceae</taxon>
        <taxon>Venturia</taxon>
    </lineage>
</organism>
<proteinExistence type="predicted"/>
<dbReference type="EMBL" id="SNSC02000003">
    <property type="protein sequence ID" value="TID25900.1"/>
    <property type="molecule type" value="Genomic_DNA"/>
</dbReference>